<dbReference type="SUPFAM" id="SSF55874">
    <property type="entry name" value="ATPase domain of HSP90 chaperone/DNA topoisomerase II/histidine kinase"/>
    <property type="match status" value="1"/>
</dbReference>
<evidence type="ECO:0000256" key="4">
    <source>
        <dbReference type="ARBA" id="ARBA00022777"/>
    </source>
</evidence>
<dbReference type="SMART" id="SM00388">
    <property type="entry name" value="HisKA"/>
    <property type="match status" value="1"/>
</dbReference>
<dbReference type="Pfam" id="PF00072">
    <property type="entry name" value="Response_reg"/>
    <property type="match status" value="1"/>
</dbReference>
<dbReference type="EC" id="2.7.13.3" evidence="2"/>
<comment type="caution">
    <text evidence="10">The sequence shown here is derived from an EMBL/GenBank/DDBJ whole genome shotgun (WGS) entry which is preliminary data.</text>
</comment>
<keyword evidence="5" id="KW-0902">Two-component regulatory system</keyword>
<feature type="compositionally biased region" description="Polar residues" evidence="7">
    <location>
        <begin position="12"/>
        <end position="21"/>
    </location>
</feature>
<name>A0A2M8PGX7_9CHLR</name>
<dbReference type="InterPro" id="IPR004358">
    <property type="entry name" value="Sig_transdc_His_kin-like_C"/>
</dbReference>
<evidence type="ECO:0000259" key="8">
    <source>
        <dbReference type="PROSITE" id="PS50109"/>
    </source>
</evidence>
<evidence type="ECO:0000256" key="7">
    <source>
        <dbReference type="SAM" id="MobiDB-lite"/>
    </source>
</evidence>
<evidence type="ECO:0000313" key="11">
    <source>
        <dbReference type="Proteomes" id="UP000229681"/>
    </source>
</evidence>
<accession>A0A2M8PGX7</accession>
<feature type="domain" description="Histidine kinase" evidence="8">
    <location>
        <begin position="187"/>
        <end position="396"/>
    </location>
</feature>
<dbReference type="AlphaFoldDB" id="A0A2M8PGX7"/>
<dbReference type="SMART" id="SM00387">
    <property type="entry name" value="HATPase_c"/>
    <property type="match status" value="1"/>
</dbReference>
<dbReference type="InterPro" id="IPR011006">
    <property type="entry name" value="CheY-like_superfamily"/>
</dbReference>
<evidence type="ECO:0000259" key="9">
    <source>
        <dbReference type="PROSITE" id="PS50110"/>
    </source>
</evidence>
<dbReference type="InterPro" id="IPR003661">
    <property type="entry name" value="HisK_dim/P_dom"/>
</dbReference>
<dbReference type="SUPFAM" id="SSF47384">
    <property type="entry name" value="Homodimeric domain of signal transducing histidine kinase"/>
    <property type="match status" value="1"/>
</dbReference>
<feature type="region of interest" description="Disordered" evidence="7">
    <location>
        <begin position="1"/>
        <end position="21"/>
    </location>
</feature>
<dbReference type="CDD" id="cd00156">
    <property type="entry name" value="REC"/>
    <property type="match status" value="1"/>
</dbReference>
<dbReference type="SUPFAM" id="SSF52172">
    <property type="entry name" value="CheY-like"/>
    <property type="match status" value="1"/>
</dbReference>
<dbReference type="GO" id="GO:0000155">
    <property type="term" value="F:phosphorelay sensor kinase activity"/>
    <property type="evidence" value="ECO:0007669"/>
    <property type="project" value="InterPro"/>
</dbReference>
<dbReference type="PRINTS" id="PR00344">
    <property type="entry name" value="BCTRLSENSOR"/>
</dbReference>
<dbReference type="PROSITE" id="PS50109">
    <property type="entry name" value="HIS_KIN"/>
    <property type="match status" value="1"/>
</dbReference>
<dbReference type="EMBL" id="PGTM01000030">
    <property type="protein sequence ID" value="PJF36800.1"/>
    <property type="molecule type" value="Genomic_DNA"/>
</dbReference>
<proteinExistence type="predicted"/>
<protein>
    <recommendedName>
        <fullName evidence="2">histidine kinase</fullName>
        <ecNumber evidence="2">2.7.13.3</ecNumber>
    </recommendedName>
</protein>
<reference evidence="10 11" key="1">
    <citation type="submission" date="2017-11" db="EMBL/GenBank/DDBJ databases">
        <title>Evolution of Phototrophy in the Chloroflexi Phylum Driven by Horizontal Gene Transfer.</title>
        <authorList>
            <person name="Ward L.M."/>
            <person name="Hemp J."/>
            <person name="Shih P.M."/>
            <person name="Mcglynn S.E."/>
            <person name="Fischer W."/>
        </authorList>
    </citation>
    <scope>NUCLEOTIDE SEQUENCE [LARGE SCALE GENOMIC DNA]</scope>
    <source>
        <strain evidence="10">JP3_13</strain>
    </source>
</reference>
<dbReference type="InterPro" id="IPR001789">
    <property type="entry name" value="Sig_transdc_resp-reg_receiver"/>
</dbReference>
<dbReference type="CDD" id="cd00075">
    <property type="entry name" value="HATPase"/>
    <property type="match status" value="1"/>
</dbReference>
<keyword evidence="4" id="KW-0418">Kinase</keyword>
<dbReference type="Pfam" id="PF02518">
    <property type="entry name" value="HATPase_c"/>
    <property type="match status" value="1"/>
</dbReference>
<evidence type="ECO:0000313" key="10">
    <source>
        <dbReference type="EMBL" id="PJF36800.1"/>
    </source>
</evidence>
<dbReference type="Pfam" id="PF00512">
    <property type="entry name" value="HisKA"/>
    <property type="match status" value="1"/>
</dbReference>
<dbReference type="InterPro" id="IPR036097">
    <property type="entry name" value="HisK_dim/P_sf"/>
</dbReference>
<dbReference type="CDD" id="cd00082">
    <property type="entry name" value="HisKA"/>
    <property type="match status" value="1"/>
</dbReference>
<feature type="compositionally biased region" description="Basic residues" evidence="7">
    <location>
        <begin position="1"/>
        <end position="11"/>
    </location>
</feature>
<sequence length="400" mass="44113">MHARTALRNKQAHNAASSGSNESMPTILIVDDDVHARLILGKHIERLGYKAIEAPSAHEALALLFGEAAVPVDIVISDVWMPGMSGIDLLKAVRERSPHLPVAMISARATLSSSLEAINSGAFAYITKPFRSEEIAQVIARGMQRIEELRLQKALEQDFARLAQVEQQLRNISASEDREMLSSLIIGLRHELGNIVSAIVLNLEVLRQSRDLPESLRENLDDLQASANDLSALIARFRDYPQSDALNAEVDLREVVIAAIDVARARPSAARIEISYEGDEEQLWVRGAEPELKRAVLNLLDNAVEAARRRVQVSLMEKHGRALLIIDDDGHGFDKALLENAFLPTSTTKLREGFMRGLGLGLFITRMVISLHGGTIRLENRPESGARAILELPIHTPSEE</sequence>
<keyword evidence="4" id="KW-0808">Transferase</keyword>
<evidence type="ECO:0000256" key="6">
    <source>
        <dbReference type="PROSITE-ProRule" id="PRU00169"/>
    </source>
</evidence>
<feature type="modified residue" description="4-aspartylphosphate" evidence="6">
    <location>
        <position position="78"/>
    </location>
</feature>
<feature type="domain" description="Response regulatory" evidence="9">
    <location>
        <begin position="26"/>
        <end position="143"/>
    </location>
</feature>
<evidence type="ECO:0000256" key="5">
    <source>
        <dbReference type="ARBA" id="ARBA00023012"/>
    </source>
</evidence>
<dbReference type="Gene3D" id="3.40.50.2300">
    <property type="match status" value="1"/>
</dbReference>
<gene>
    <name evidence="10" type="ORF">CUN49_03580</name>
</gene>
<evidence type="ECO:0000256" key="2">
    <source>
        <dbReference type="ARBA" id="ARBA00012438"/>
    </source>
</evidence>
<dbReference type="InterPro" id="IPR005467">
    <property type="entry name" value="His_kinase_dom"/>
</dbReference>
<dbReference type="PANTHER" id="PTHR43547:SF2">
    <property type="entry name" value="HYBRID SIGNAL TRANSDUCTION HISTIDINE KINASE C"/>
    <property type="match status" value="1"/>
</dbReference>
<organism evidence="10 11">
    <name type="scientific">Candidatus Thermofonsia Clade 1 bacterium</name>
    <dbReference type="NCBI Taxonomy" id="2364210"/>
    <lineage>
        <taxon>Bacteria</taxon>
        <taxon>Bacillati</taxon>
        <taxon>Chloroflexota</taxon>
        <taxon>Candidatus Thermofontia</taxon>
        <taxon>Candidatus Thermofonsia Clade 1</taxon>
    </lineage>
</organism>
<dbReference type="SMART" id="SM00448">
    <property type="entry name" value="REC"/>
    <property type="match status" value="1"/>
</dbReference>
<dbReference type="Proteomes" id="UP000229681">
    <property type="component" value="Unassembled WGS sequence"/>
</dbReference>
<evidence type="ECO:0000256" key="3">
    <source>
        <dbReference type="ARBA" id="ARBA00022553"/>
    </source>
</evidence>
<dbReference type="PROSITE" id="PS50110">
    <property type="entry name" value="RESPONSE_REGULATORY"/>
    <property type="match status" value="1"/>
</dbReference>
<evidence type="ECO:0000256" key="1">
    <source>
        <dbReference type="ARBA" id="ARBA00000085"/>
    </source>
</evidence>
<dbReference type="Gene3D" id="1.10.287.130">
    <property type="match status" value="1"/>
</dbReference>
<dbReference type="InterPro" id="IPR003594">
    <property type="entry name" value="HATPase_dom"/>
</dbReference>
<dbReference type="PANTHER" id="PTHR43547">
    <property type="entry name" value="TWO-COMPONENT HISTIDINE KINASE"/>
    <property type="match status" value="1"/>
</dbReference>
<dbReference type="Gene3D" id="3.30.565.10">
    <property type="entry name" value="Histidine kinase-like ATPase, C-terminal domain"/>
    <property type="match status" value="1"/>
</dbReference>
<dbReference type="InterPro" id="IPR036890">
    <property type="entry name" value="HATPase_C_sf"/>
</dbReference>
<comment type="catalytic activity">
    <reaction evidence="1">
        <text>ATP + protein L-histidine = ADP + protein N-phospho-L-histidine.</text>
        <dbReference type="EC" id="2.7.13.3"/>
    </reaction>
</comment>
<keyword evidence="3 6" id="KW-0597">Phosphoprotein</keyword>